<dbReference type="AlphaFoldDB" id="A0A914BS71"/>
<keyword evidence="5" id="KW-1015">Disulfide bond</keyword>
<dbReference type="InterPro" id="IPR017948">
    <property type="entry name" value="TGFb_CS"/>
</dbReference>
<evidence type="ECO:0000259" key="8">
    <source>
        <dbReference type="PROSITE" id="PS51362"/>
    </source>
</evidence>
<dbReference type="PRINTS" id="PR01427">
    <property type="entry name" value="TGFBETA4"/>
</dbReference>
<evidence type="ECO:0000256" key="3">
    <source>
        <dbReference type="ARBA" id="ARBA00022525"/>
    </source>
</evidence>
<dbReference type="GO" id="GO:0005160">
    <property type="term" value="F:transforming growth factor beta receptor binding"/>
    <property type="evidence" value="ECO:0007669"/>
    <property type="project" value="InterPro"/>
</dbReference>
<proteinExistence type="inferred from homology"/>
<keyword evidence="3" id="KW-0964">Secreted</keyword>
<dbReference type="PROSITE" id="PS00250">
    <property type="entry name" value="TGF_BETA_1"/>
    <property type="match status" value="1"/>
</dbReference>
<dbReference type="InterPro" id="IPR001839">
    <property type="entry name" value="TGF-b_C"/>
</dbReference>
<evidence type="ECO:0000313" key="10">
    <source>
        <dbReference type="Proteomes" id="UP000887568"/>
    </source>
</evidence>
<feature type="signal peptide" evidence="7">
    <location>
        <begin position="1"/>
        <end position="24"/>
    </location>
</feature>
<dbReference type="InterPro" id="IPR003942">
    <property type="entry name" value="LRDF"/>
</dbReference>
<sequence>MESRVAVVSFWIILLVSETLLCFGAPFQPDPFQGMDEDGAEGDHLFQIEMLGKLGISDPYTPPSIKKEDLVIPDHIQAKYNSLLRHQRVRRETITQSIRENPGIRGSVMLATQTRHAYTFDLTSIPAGSEVMMAELRIYKELPNQSIHKANTTHHHQVRGALVSIHQVTPNVPQEEGSISDSVEQSATRSPNSTVKVDERLIDVETFGWKNFDVTDTVIQWVADPSTNMGVELHVTPERSGSYARRVAGRVRFSPEEEPEDAEKGVPVLIVYTVKYAPVDDPVDCAADGSDSDRCCRIPKYVDFRRTSWANRWIIEPAGFESYDCTGPCHRTQHRHRTLREVFGLRPGTYQTCGVARFSSLPMMYLIERDGVSELEVQEIPNMIVEGCECTA</sequence>
<evidence type="ECO:0000256" key="7">
    <source>
        <dbReference type="SAM" id="SignalP"/>
    </source>
</evidence>
<organism evidence="9 10">
    <name type="scientific">Patiria miniata</name>
    <name type="common">Bat star</name>
    <name type="synonym">Asterina miniata</name>
    <dbReference type="NCBI Taxonomy" id="46514"/>
    <lineage>
        <taxon>Eukaryota</taxon>
        <taxon>Metazoa</taxon>
        <taxon>Echinodermata</taxon>
        <taxon>Eleutherozoa</taxon>
        <taxon>Asterozoa</taxon>
        <taxon>Asteroidea</taxon>
        <taxon>Valvatacea</taxon>
        <taxon>Valvatida</taxon>
        <taxon>Asterinidae</taxon>
        <taxon>Patiria</taxon>
    </lineage>
</organism>
<comment type="similarity">
    <text evidence="2 6">Belongs to the TGF-beta family.</text>
</comment>
<dbReference type="Pfam" id="PF00019">
    <property type="entry name" value="TGF_beta"/>
    <property type="match status" value="1"/>
</dbReference>
<dbReference type="GO" id="GO:0005125">
    <property type="term" value="F:cytokine activity"/>
    <property type="evidence" value="ECO:0007669"/>
    <property type="project" value="TreeGrafter"/>
</dbReference>
<keyword evidence="10" id="KW-1185">Reference proteome</keyword>
<dbReference type="SUPFAM" id="SSF57501">
    <property type="entry name" value="Cystine-knot cytokines"/>
    <property type="match status" value="1"/>
</dbReference>
<dbReference type="InterPro" id="IPR015615">
    <property type="entry name" value="TGF-beta-rel"/>
</dbReference>
<dbReference type="GO" id="GO:0008083">
    <property type="term" value="F:growth factor activity"/>
    <property type="evidence" value="ECO:0007669"/>
    <property type="project" value="UniProtKB-KW"/>
</dbReference>
<dbReference type="PANTHER" id="PTHR11848:SF226">
    <property type="entry name" value="LEFT-RIGHT DETERMINATION FACTOR"/>
    <property type="match status" value="1"/>
</dbReference>
<feature type="chain" id="PRO_5037180280" description="TGF-beta family profile domain-containing protein" evidence="7">
    <location>
        <begin position="25"/>
        <end position="392"/>
    </location>
</feature>
<accession>A0A914BS71</accession>
<dbReference type="OMA" id="RCCRIPK"/>
<dbReference type="InterPro" id="IPR001111">
    <property type="entry name" value="TGF-b_propeptide"/>
</dbReference>
<dbReference type="SMART" id="SM00204">
    <property type="entry name" value="TGFB"/>
    <property type="match status" value="1"/>
</dbReference>
<dbReference type="GeneID" id="119746331"/>
<name>A0A914BS71_PATMI</name>
<dbReference type="CDD" id="cd13758">
    <property type="entry name" value="TGF_beta_LEFTY1_2"/>
    <property type="match status" value="1"/>
</dbReference>
<evidence type="ECO:0000256" key="4">
    <source>
        <dbReference type="ARBA" id="ARBA00023030"/>
    </source>
</evidence>
<evidence type="ECO:0000256" key="5">
    <source>
        <dbReference type="ARBA" id="ARBA00023157"/>
    </source>
</evidence>
<dbReference type="PIRSF" id="PIRSF037402">
    <property type="entry name" value="TGFb4"/>
    <property type="match status" value="1"/>
</dbReference>
<dbReference type="Pfam" id="PF00688">
    <property type="entry name" value="TGFb_propeptide"/>
    <property type="match status" value="1"/>
</dbReference>
<dbReference type="InterPro" id="IPR029034">
    <property type="entry name" value="Cystine-knot_cytokine"/>
</dbReference>
<feature type="domain" description="TGF-beta family profile" evidence="8">
    <location>
        <begin position="273"/>
        <end position="391"/>
    </location>
</feature>
<dbReference type="OrthoDB" id="10019514at2759"/>
<dbReference type="PANTHER" id="PTHR11848">
    <property type="entry name" value="TGF-BETA FAMILY"/>
    <property type="match status" value="1"/>
</dbReference>
<evidence type="ECO:0000256" key="6">
    <source>
        <dbReference type="RuleBase" id="RU000354"/>
    </source>
</evidence>
<dbReference type="GO" id="GO:0005615">
    <property type="term" value="C:extracellular space"/>
    <property type="evidence" value="ECO:0007669"/>
    <property type="project" value="TreeGrafter"/>
</dbReference>
<dbReference type="RefSeq" id="XP_038079143.1">
    <property type="nucleotide sequence ID" value="XM_038223215.1"/>
</dbReference>
<dbReference type="Gene3D" id="2.10.90.10">
    <property type="entry name" value="Cystine-knot cytokines"/>
    <property type="match status" value="1"/>
</dbReference>
<dbReference type="PROSITE" id="PS51362">
    <property type="entry name" value="TGF_BETA_2"/>
    <property type="match status" value="1"/>
</dbReference>
<dbReference type="Gene3D" id="2.60.120.970">
    <property type="match status" value="1"/>
</dbReference>
<reference evidence="9" key="1">
    <citation type="submission" date="2022-11" db="UniProtKB">
        <authorList>
            <consortium name="EnsemblMetazoa"/>
        </authorList>
    </citation>
    <scope>IDENTIFICATION</scope>
</reference>
<dbReference type="Proteomes" id="UP000887568">
    <property type="component" value="Unplaced"/>
</dbReference>
<keyword evidence="7" id="KW-0732">Signal</keyword>
<comment type="subcellular location">
    <subcellularLocation>
        <location evidence="1">Secreted</location>
    </subcellularLocation>
</comment>
<protein>
    <recommendedName>
        <fullName evidence="8">TGF-beta family profile domain-containing protein</fullName>
    </recommendedName>
</protein>
<evidence type="ECO:0000313" key="9">
    <source>
        <dbReference type="EnsemblMetazoa" id="XP_038079143.1"/>
    </source>
</evidence>
<keyword evidence="4 6" id="KW-0339">Growth factor</keyword>
<dbReference type="GO" id="GO:0009948">
    <property type="term" value="P:anterior/posterior axis specification"/>
    <property type="evidence" value="ECO:0007669"/>
    <property type="project" value="TreeGrafter"/>
</dbReference>
<dbReference type="EnsemblMetazoa" id="XM_038223215.1">
    <property type="protein sequence ID" value="XP_038079143.1"/>
    <property type="gene ID" value="LOC119746331"/>
</dbReference>
<evidence type="ECO:0000256" key="2">
    <source>
        <dbReference type="ARBA" id="ARBA00006656"/>
    </source>
</evidence>
<evidence type="ECO:0000256" key="1">
    <source>
        <dbReference type="ARBA" id="ARBA00004613"/>
    </source>
</evidence>